<evidence type="ECO:0000313" key="2">
    <source>
        <dbReference type="Proteomes" id="UP001500729"/>
    </source>
</evidence>
<reference evidence="1 2" key="1">
    <citation type="journal article" date="2019" name="Int. J. Syst. Evol. Microbiol.">
        <title>The Global Catalogue of Microorganisms (GCM) 10K type strain sequencing project: providing services to taxonomists for standard genome sequencing and annotation.</title>
        <authorList>
            <consortium name="The Broad Institute Genomics Platform"/>
            <consortium name="The Broad Institute Genome Sequencing Center for Infectious Disease"/>
            <person name="Wu L."/>
            <person name="Ma J."/>
        </authorList>
    </citation>
    <scope>NUCLEOTIDE SEQUENCE [LARGE SCALE GENOMIC DNA]</scope>
    <source>
        <strain evidence="1 2">JCM 10303</strain>
    </source>
</reference>
<dbReference type="EMBL" id="BAAAGS010000002">
    <property type="protein sequence ID" value="GAA0508314.1"/>
    <property type="molecule type" value="Genomic_DNA"/>
</dbReference>
<sequence>MNRLFPYPTLVGRSELEVVGVRLDGRPLPAPLISASNRVIALNQAERPDWEEVKIEVRFRTPRELRTGGWQVVGCYSSLSERRTNTRSLTRLVQESDDVWAGVVLAHHDDHRRRIDLDALITATVREVPGRIIGRAADMWTIDLEARTPARKNTVKAVWSDFTAADKPFLNPYRDDPWTIEASGEEPTLYLNSAFEGLRQLMRTSDRTTRDVVGAQVASDMWVALFNAAAASVETDADGQPEWPSGWRAAVLRRMLPDVFPEHSPDDALIEIHSRREQGEESDLQARLLHAASRQAQLPKRLSGFIRILAKKENL</sequence>
<name>A0ABN1BYU1_SACER</name>
<accession>A0ABN1BYU1</accession>
<dbReference type="Proteomes" id="UP001500729">
    <property type="component" value="Unassembled WGS sequence"/>
</dbReference>
<comment type="caution">
    <text evidence="1">The sequence shown here is derived from an EMBL/GenBank/DDBJ whole genome shotgun (WGS) entry which is preliminary data.</text>
</comment>
<proteinExistence type="predicted"/>
<evidence type="ECO:0000313" key="1">
    <source>
        <dbReference type="EMBL" id="GAA0508314.1"/>
    </source>
</evidence>
<keyword evidence="2" id="KW-1185">Reference proteome</keyword>
<gene>
    <name evidence="1" type="ORF">GCM10009533_03860</name>
</gene>
<protein>
    <submittedName>
        <fullName evidence="1">Uncharacterized protein</fullName>
    </submittedName>
</protein>
<organism evidence="1 2">
    <name type="scientific">Saccharopolyspora erythraea</name>
    <name type="common">Streptomyces erythraeus</name>
    <dbReference type="NCBI Taxonomy" id="1836"/>
    <lineage>
        <taxon>Bacteria</taxon>
        <taxon>Bacillati</taxon>
        <taxon>Actinomycetota</taxon>
        <taxon>Actinomycetes</taxon>
        <taxon>Pseudonocardiales</taxon>
        <taxon>Pseudonocardiaceae</taxon>
        <taxon>Saccharopolyspora</taxon>
    </lineage>
</organism>